<dbReference type="AlphaFoldDB" id="A0A2S7STG5"/>
<keyword evidence="2" id="KW-1185">Reference proteome</keyword>
<accession>A0A2S7STG5</accession>
<protein>
    <submittedName>
        <fullName evidence="1">Uncharacterized protein</fullName>
    </submittedName>
</protein>
<gene>
    <name evidence="1" type="ORF">CJD36_018355</name>
</gene>
<name>A0A2S7STG5_9BACT</name>
<reference evidence="1 2" key="1">
    <citation type="submission" date="2018-01" db="EMBL/GenBank/DDBJ databases">
        <title>A novel member of the phylum Bacteroidetes isolated from glacier ice.</title>
        <authorList>
            <person name="Liu Q."/>
            <person name="Xin Y.-H."/>
        </authorList>
    </citation>
    <scope>NUCLEOTIDE SEQUENCE [LARGE SCALE GENOMIC DNA]</scope>
    <source>
        <strain evidence="1 2">RB1R16</strain>
    </source>
</reference>
<proteinExistence type="predicted"/>
<dbReference type="RefSeq" id="WP_105040657.1">
    <property type="nucleotide sequence ID" value="NZ_PPSL01000005.1"/>
</dbReference>
<organism evidence="1 2">
    <name type="scientific">Flavipsychrobacter stenotrophus</name>
    <dbReference type="NCBI Taxonomy" id="2077091"/>
    <lineage>
        <taxon>Bacteria</taxon>
        <taxon>Pseudomonadati</taxon>
        <taxon>Bacteroidota</taxon>
        <taxon>Chitinophagia</taxon>
        <taxon>Chitinophagales</taxon>
        <taxon>Chitinophagaceae</taxon>
        <taxon>Flavipsychrobacter</taxon>
    </lineage>
</organism>
<dbReference type="PROSITE" id="PS51257">
    <property type="entry name" value="PROKAR_LIPOPROTEIN"/>
    <property type="match status" value="1"/>
</dbReference>
<sequence length="186" mass="21349">MNSFPRIFLVLFIALISCGTARKKSTITMTSVNYDKKSDKTTYMVFPYGSVTMKGKWREGAYNHPSRQQYFRRADSLRLGVAIGSARKLEFYKEGMSGATFSNAYCEWETKYMKESLHQKTELIKTDNTHGYTIWRAYSDSVNIVQLCAASKCACNEPAFKTLTINTWKMTTQQVVQLLEEIYATE</sequence>
<dbReference type="OrthoDB" id="1123322at2"/>
<evidence type="ECO:0000313" key="2">
    <source>
        <dbReference type="Proteomes" id="UP000239872"/>
    </source>
</evidence>
<dbReference type="Proteomes" id="UP000239872">
    <property type="component" value="Unassembled WGS sequence"/>
</dbReference>
<evidence type="ECO:0000313" key="1">
    <source>
        <dbReference type="EMBL" id="PQJ09885.1"/>
    </source>
</evidence>
<comment type="caution">
    <text evidence="1">The sequence shown here is derived from an EMBL/GenBank/DDBJ whole genome shotgun (WGS) entry which is preliminary data.</text>
</comment>
<dbReference type="EMBL" id="PPSL01000005">
    <property type="protein sequence ID" value="PQJ09885.1"/>
    <property type="molecule type" value="Genomic_DNA"/>
</dbReference>